<keyword evidence="2" id="KW-1185">Reference proteome</keyword>
<reference evidence="1 2" key="1">
    <citation type="submission" date="2017-05" db="EMBL/GenBank/DDBJ databases">
        <authorList>
            <person name="Song R."/>
            <person name="Chenine A.L."/>
            <person name="Ruprecht R.M."/>
        </authorList>
    </citation>
    <scope>NUCLEOTIDE SEQUENCE [LARGE SCALE GENOMIC DNA]</scope>
    <source>
        <strain evidence="1">SW32</strain>
    </source>
</reference>
<dbReference type="RefSeq" id="WP_086901522.1">
    <property type="nucleotide sequence ID" value="NZ_CP021358.1"/>
</dbReference>
<evidence type="ECO:0000313" key="1">
    <source>
        <dbReference type="EMBL" id="ART64399.1"/>
    </source>
</evidence>
<accession>A0A240UTP4</accession>
<dbReference type="OrthoDB" id="6717970at2"/>
<dbReference type="Proteomes" id="UP000194457">
    <property type="component" value="Chromosome"/>
</dbReference>
<sequence>MTAELTWYLVLCVLSFIYCFLNKRTPLVLIVYGIAIFYLWIVRNSGFDYDMAGYAKYLSSTLDFATASTYYTREFVYWFGSGYLYEWIRDDVTTLWVIDIIWLTLLFYAVGNRKQSLGIPLYVAPFMLVFFPVLMGYENVYRQLIACMFILYAFFGARNLFVAGFFGLLALFTHNASIVYMPLLYLFAVTKGMTVPKLSMFHKGVFSFLYLLMLGGVYYSSLADSEFAKSSSTTGLPLTYAYLMVFIAMSFIAFLISNFNFKRFLKNNISLSYAIFTFLAFIPALGGAQAERIGMMLLVVIVPIFAMNLDRAMKTQSERLLMRILFVLVGIAPTFLFSSAFNFLTTASRQFG</sequence>
<proteinExistence type="predicted"/>
<dbReference type="KEGG" id="kma:B9H00_16155"/>
<gene>
    <name evidence="1" type="ORF">B9H00_16155</name>
</gene>
<evidence type="ECO:0000313" key="2">
    <source>
        <dbReference type="Proteomes" id="UP000194457"/>
    </source>
</evidence>
<dbReference type="EMBL" id="CP021358">
    <property type="protein sequence ID" value="ART64399.1"/>
    <property type="molecule type" value="Genomic_DNA"/>
</dbReference>
<name>A0A240UTP4_9GAMM</name>
<protein>
    <submittedName>
        <fullName evidence="1">Uncharacterized protein</fullName>
    </submittedName>
</protein>
<dbReference type="AlphaFoldDB" id="A0A240UTP4"/>
<organism evidence="1 2">
    <name type="scientific">Kushneria marisflavi</name>
    <dbReference type="NCBI Taxonomy" id="157779"/>
    <lineage>
        <taxon>Bacteria</taxon>
        <taxon>Pseudomonadati</taxon>
        <taxon>Pseudomonadota</taxon>
        <taxon>Gammaproteobacteria</taxon>
        <taxon>Oceanospirillales</taxon>
        <taxon>Halomonadaceae</taxon>
        <taxon>Kushneria</taxon>
    </lineage>
</organism>